<protein>
    <submittedName>
        <fullName evidence="2">Putative helical domain containing protein</fullName>
    </submittedName>
</protein>
<organism evidence="2 3">
    <name type="scientific">Klebsiella phage KP8</name>
    <dbReference type="NCBI Taxonomy" id="2099850"/>
    <lineage>
        <taxon>Viruses</taxon>
        <taxon>Duplodnaviria</taxon>
        <taxon>Heunggongvirae</taxon>
        <taxon>Uroviricota</taxon>
        <taxon>Caudoviricetes</taxon>
        <taxon>Schitoviridae</taxon>
        <taxon>Enquatrovirinae</taxon>
        <taxon>Kaypoctavirus</taxon>
        <taxon>Kaypoctavirus KP8</taxon>
    </lineage>
</organism>
<keyword evidence="1" id="KW-1133">Transmembrane helix</keyword>
<evidence type="ECO:0000313" key="3">
    <source>
        <dbReference type="Proteomes" id="UP000241488"/>
    </source>
</evidence>
<dbReference type="Proteomes" id="UP000241488">
    <property type="component" value="Segment"/>
</dbReference>
<dbReference type="GeneID" id="55607640"/>
<dbReference type="EMBL" id="MG922974">
    <property type="protein sequence ID" value="QED93028.1"/>
    <property type="molecule type" value="Genomic_DNA"/>
</dbReference>
<sequence length="31" mass="3653">MGPLESQMYIWTFTWLVLVVMIAVAFFNTED</sequence>
<reference evidence="3" key="1">
    <citation type="submission" date="2018-02" db="EMBL/GenBank/DDBJ databases">
        <title>Complete genome of Klebsiella pneumoniae Podoviridae bacteriophage KP8.</title>
        <authorList>
            <person name="Bokovaya O."/>
            <person name="Tikunov A."/>
            <person name="Morozova V."/>
        </authorList>
    </citation>
    <scope>NUCLEOTIDE SEQUENCE [LARGE SCALE GENOMIC DNA]</scope>
</reference>
<name>A0A5B9BVQ0_9CAUD</name>
<feature type="transmembrane region" description="Helical" evidence="1">
    <location>
        <begin position="6"/>
        <end position="27"/>
    </location>
</feature>
<evidence type="ECO:0000313" key="2">
    <source>
        <dbReference type="EMBL" id="QED93028.1"/>
    </source>
</evidence>
<dbReference type="RefSeq" id="YP_009837450.1">
    <property type="nucleotide sequence ID" value="NC_048700.1"/>
</dbReference>
<keyword evidence="3" id="KW-1185">Reference proteome</keyword>
<dbReference type="KEGG" id="vg:55607640"/>
<keyword evidence="1" id="KW-0472">Membrane</keyword>
<evidence type="ECO:0000256" key="1">
    <source>
        <dbReference type="SAM" id="Phobius"/>
    </source>
</evidence>
<proteinExistence type="predicted"/>
<keyword evidence="1" id="KW-0812">Transmembrane</keyword>
<accession>A0A5B9BVQ0</accession>